<accession>A0A1I5U3A2</accession>
<dbReference type="Pfam" id="PF19510">
    <property type="entry name" value="DUF6044"/>
    <property type="match status" value="1"/>
</dbReference>
<feature type="transmembrane region" description="Helical" evidence="1">
    <location>
        <begin position="306"/>
        <end position="325"/>
    </location>
</feature>
<dbReference type="RefSeq" id="WP_074887251.1">
    <property type="nucleotide sequence ID" value="NZ_FOXO01000011.1"/>
</dbReference>
<feature type="transmembrane region" description="Helical" evidence="1">
    <location>
        <begin position="91"/>
        <end position="112"/>
    </location>
</feature>
<proteinExistence type="predicted"/>
<feature type="transmembrane region" description="Helical" evidence="1">
    <location>
        <begin position="345"/>
        <end position="367"/>
    </location>
</feature>
<evidence type="ECO:0000313" key="3">
    <source>
        <dbReference type="Proteomes" id="UP000182624"/>
    </source>
</evidence>
<dbReference type="Proteomes" id="UP000182624">
    <property type="component" value="Unassembled WGS sequence"/>
</dbReference>
<keyword evidence="1" id="KW-0812">Transmembrane</keyword>
<gene>
    <name evidence="2" type="ORF">SAMN04487928_11139</name>
</gene>
<feature type="transmembrane region" description="Helical" evidence="1">
    <location>
        <begin position="7"/>
        <end position="27"/>
    </location>
</feature>
<keyword evidence="1" id="KW-1133">Transmembrane helix</keyword>
<protein>
    <submittedName>
        <fullName evidence="2">Uncharacterized protein</fullName>
    </submittedName>
</protein>
<feature type="transmembrane region" description="Helical" evidence="1">
    <location>
        <begin position="133"/>
        <end position="158"/>
    </location>
</feature>
<keyword evidence="1" id="KW-0472">Membrane</keyword>
<organism evidence="2 3">
    <name type="scientific">Butyrivibrio proteoclasticus</name>
    <dbReference type="NCBI Taxonomy" id="43305"/>
    <lineage>
        <taxon>Bacteria</taxon>
        <taxon>Bacillati</taxon>
        <taxon>Bacillota</taxon>
        <taxon>Clostridia</taxon>
        <taxon>Lachnospirales</taxon>
        <taxon>Lachnospiraceae</taxon>
        <taxon>Butyrivibrio</taxon>
    </lineage>
</organism>
<evidence type="ECO:0000256" key="1">
    <source>
        <dbReference type="SAM" id="Phobius"/>
    </source>
</evidence>
<reference evidence="3" key="1">
    <citation type="submission" date="2016-10" db="EMBL/GenBank/DDBJ databases">
        <authorList>
            <person name="Varghese N."/>
            <person name="Submissions S."/>
        </authorList>
    </citation>
    <scope>NUCLEOTIDE SEQUENCE [LARGE SCALE GENOMIC DNA]</scope>
    <source>
        <strain evidence="3">P18</strain>
    </source>
</reference>
<dbReference type="AlphaFoldDB" id="A0A1I5U3A2"/>
<keyword evidence="3" id="KW-1185">Reference proteome</keyword>
<evidence type="ECO:0000313" key="2">
    <source>
        <dbReference type="EMBL" id="SFP89798.1"/>
    </source>
</evidence>
<name>A0A1I5U3A2_9FIRM</name>
<feature type="transmembrane region" description="Helical" evidence="1">
    <location>
        <begin position="374"/>
        <end position="393"/>
    </location>
</feature>
<feature type="transmembrane region" description="Helical" evidence="1">
    <location>
        <begin position="178"/>
        <end position="199"/>
    </location>
</feature>
<feature type="transmembrane region" description="Helical" evidence="1">
    <location>
        <begin position="276"/>
        <end position="294"/>
    </location>
</feature>
<dbReference type="OrthoDB" id="2349131at2"/>
<dbReference type="InterPro" id="IPR046107">
    <property type="entry name" value="DUF6044"/>
</dbReference>
<dbReference type="EMBL" id="FOXO01000011">
    <property type="protein sequence ID" value="SFP89798.1"/>
    <property type="molecule type" value="Genomic_DNA"/>
</dbReference>
<feature type="transmembrane region" description="Helical" evidence="1">
    <location>
        <begin position="211"/>
        <end position="235"/>
    </location>
</feature>
<sequence length="572" mass="66995">MKKIKSNWYWGIVILITAIELITFVIAGKNHTYIGVHDNLDIHIADYQILKLNNAFFSHNVTVPLLGGINRNFLLSEFYLYAVLYMLFPNFTAYVIGYFIKIFIATFSGILLGKDILKANYKKNEWAIVLGSFIYGLLPLYPAFSFAFASIPLLIYLVRKVMEKNKLKYNILLFIYPTLSYFTFFGPFIIGYIFIYFLYRLIKDKKINVPLLISMILISISFILIEYRLFLLIFAGNEPTIRDEMVIENFSFSETLSTINNVFIRNMFHCDDLHRFIVMPIVIISFFVINFIFIKNKNYRKLLTDPFNLVLYFIIFNCIVYGLYYCEPIRTLFETIFSPLKGWQFNRTVFFNPFLWYLEIVIISIKLAKHYKKLPATIMLLTMVSVIGTQSLYNDFYNTIYVNAWQLIKHAKSETLSYGEFYSADLFEEIKNDINYDNEYSVAYGFHPAVLSYSGISTLDGCLSYYYQSYKDSFRKIIAPALDESLSAREYYDDWGARAYIYSGTVDSIWSPLRTKNVDDKRLLIDVDAFKNLNGKYIFSRIEISNANELGIELIGQYENETSPYKIWLYSV</sequence>